<organism evidence="4 5">
    <name type="scientific">Ponticoccus alexandrii</name>
    <dbReference type="NCBI Taxonomy" id="1943633"/>
    <lineage>
        <taxon>Bacteria</taxon>
        <taxon>Pseudomonadati</taxon>
        <taxon>Pseudomonadota</taxon>
        <taxon>Alphaproteobacteria</taxon>
        <taxon>Rhodobacterales</taxon>
        <taxon>Roseobacteraceae</taxon>
        <taxon>Ponticoccus</taxon>
    </lineage>
</organism>
<dbReference type="Pfam" id="PF19305">
    <property type="entry name" value="MmgE_PrpD_C"/>
    <property type="match status" value="1"/>
</dbReference>
<proteinExistence type="inferred from homology"/>
<dbReference type="SUPFAM" id="SSF103378">
    <property type="entry name" value="2-methylcitrate dehydratase PrpD"/>
    <property type="match status" value="1"/>
</dbReference>
<dbReference type="Pfam" id="PF03972">
    <property type="entry name" value="MmgE_PrpD_N"/>
    <property type="match status" value="1"/>
</dbReference>
<dbReference type="InterPro" id="IPR042188">
    <property type="entry name" value="MmgE/PrpD_sf_2"/>
</dbReference>
<keyword evidence="5" id="KW-1185">Reference proteome</keyword>
<dbReference type="Gene3D" id="3.30.1330.120">
    <property type="entry name" value="2-methylcitrate dehydratase PrpD"/>
    <property type="match status" value="1"/>
</dbReference>
<dbReference type="InterPro" id="IPR036148">
    <property type="entry name" value="MmgE/PrpD_sf"/>
</dbReference>
<evidence type="ECO:0000256" key="1">
    <source>
        <dbReference type="ARBA" id="ARBA00006174"/>
    </source>
</evidence>
<dbReference type="InterPro" id="IPR042183">
    <property type="entry name" value="MmgE/PrpD_sf_1"/>
</dbReference>
<dbReference type="RefSeq" id="WP_023851614.1">
    <property type="nucleotide sequence ID" value="NZ_CP047167.1"/>
</dbReference>
<evidence type="ECO:0000259" key="3">
    <source>
        <dbReference type="Pfam" id="PF19305"/>
    </source>
</evidence>
<evidence type="ECO:0000259" key="2">
    <source>
        <dbReference type="Pfam" id="PF03972"/>
    </source>
</evidence>
<accession>A0ABX7FDL3</accession>
<reference evidence="4 5" key="1">
    <citation type="submission" date="2019-12" db="EMBL/GenBank/DDBJ databases">
        <title>Complete Genome Sequence of a Quorum-Sensing Bacterium,Rhodobacteraceae bacterium C31, Isolated from a marine microalgae symbiotic bacteria.</title>
        <authorList>
            <person name="Zhang Y."/>
        </authorList>
    </citation>
    <scope>NUCLEOTIDE SEQUENCE [LARGE SCALE GENOMIC DNA]</scope>
    <source>
        <strain evidence="4 5">C31</strain>
        <plasmid evidence="4 5">p-SCP1</plasmid>
    </source>
</reference>
<dbReference type="InterPro" id="IPR045337">
    <property type="entry name" value="MmgE_PrpD_C"/>
</dbReference>
<gene>
    <name evidence="4" type="ORF">GQA70_20045</name>
</gene>
<name>A0ABX7FDL3_9RHOB</name>
<sequence>MSSLTLTLARLTSGLAPDDLTPAAADWATRAFADTLACALAGIDTPVARISESVFPAAPGPSQVFGSAMMLHPLDAAQRNGIAAHALDFDDCNLEMDGHPSVSIVPALFALAEARGSSGAEVLIAFVAGLEAEIRLARVANPAHADRGWHPTVTLGVIGCAVACGRLIGLDADRMAVAIAIAASSAAGLRANSGTMTKPFHAGQANRNGLQAALLAEAGYTARETALEHRFGFLKAFGGSEAGDLEPVTRGWGTDYALLSPGIAVKQYPCCAFVHCAIDAAVALRDQIGARAITDIEVVLNGRRLRNIDRPDPTDGLDAKFSTQYLTARALLDGTVSLGDFTPARVQDPQARALATKVTLGAHEDDLSLGHVHVTLQDGQRLSSSATVAMGRDPANPMSDAEFRTKFDDCVSVCLTEAEAGTLFDTLMSLQRLQSLAPLSAAISRAAKAATT</sequence>
<feature type="domain" description="MmgE/PrpD N-terminal" evidence="2">
    <location>
        <begin position="8"/>
        <end position="240"/>
    </location>
</feature>
<dbReference type="EMBL" id="CP047167">
    <property type="protein sequence ID" value="QRF68673.1"/>
    <property type="molecule type" value="Genomic_DNA"/>
</dbReference>
<evidence type="ECO:0000313" key="5">
    <source>
        <dbReference type="Proteomes" id="UP000596387"/>
    </source>
</evidence>
<geneLocation type="plasmid" evidence="4 5">
    <name>p-SCP1</name>
</geneLocation>
<evidence type="ECO:0000313" key="4">
    <source>
        <dbReference type="EMBL" id="QRF68673.1"/>
    </source>
</evidence>
<dbReference type="PANTHER" id="PTHR16943:SF8">
    <property type="entry name" value="2-METHYLCITRATE DEHYDRATASE"/>
    <property type="match status" value="1"/>
</dbReference>
<dbReference type="InterPro" id="IPR005656">
    <property type="entry name" value="MmgE_PrpD"/>
</dbReference>
<dbReference type="Proteomes" id="UP000596387">
    <property type="component" value="Plasmid p-SCP1"/>
</dbReference>
<comment type="similarity">
    <text evidence="1">Belongs to the PrpD family.</text>
</comment>
<feature type="domain" description="MmgE/PrpD C-terminal" evidence="3">
    <location>
        <begin position="268"/>
        <end position="419"/>
    </location>
</feature>
<keyword evidence="4" id="KW-0614">Plasmid</keyword>
<dbReference type="Gene3D" id="1.10.4100.10">
    <property type="entry name" value="2-methylcitrate dehydratase PrpD"/>
    <property type="match status" value="1"/>
</dbReference>
<dbReference type="PANTHER" id="PTHR16943">
    <property type="entry name" value="2-METHYLCITRATE DEHYDRATASE-RELATED"/>
    <property type="match status" value="1"/>
</dbReference>
<protein>
    <submittedName>
        <fullName evidence="4">MmgE/PrpD family protein</fullName>
    </submittedName>
</protein>
<dbReference type="InterPro" id="IPR045336">
    <property type="entry name" value="MmgE_PrpD_N"/>
</dbReference>